<evidence type="ECO:0000256" key="2">
    <source>
        <dbReference type="ARBA" id="ARBA00022692"/>
    </source>
</evidence>
<evidence type="ECO:0000256" key="4">
    <source>
        <dbReference type="ARBA" id="ARBA00023136"/>
    </source>
</evidence>
<dbReference type="GO" id="GO:0044781">
    <property type="term" value="P:bacterial-type flagellum organization"/>
    <property type="evidence" value="ECO:0007669"/>
    <property type="project" value="UniProtKB-UniRule"/>
</dbReference>
<dbReference type="NCBIfam" id="TIGR03500">
    <property type="entry name" value="FliO_TIGR"/>
    <property type="match status" value="1"/>
</dbReference>
<evidence type="ECO:0000313" key="10">
    <source>
        <dbReference type="Proteomes" id="UP000599578"/>
    </source>
</evidence>
<keyword evidence="3 7" id="KW-1133">Transmembrane helix</keyword>
<keyword evidence="8" id="KW-0732">Signal</keyword>
<protein>
    <recommendedName>
        <fullName evidence="7">Flagellar protein</fullName>
    </recommendedName>
</protein>
<dbReference type="RefSeq" id="WP_229721966.1">
    <property type="nucleotide sequence ID" value="NZ_BMLT01000008.1"/>
</dbReference>
<dbReference type="Pfam" id="PF04347">
    <property type="entry name" value="FliO"/>
    <property type="match status" value="1"/>
</dbReference>
<feature type="transmembrane region" description="Helical" evidence="7">
    <location>
        <begin position="35"/>
        <end position="57"/>
    </location>
</feature>
<name>A0A918DVW7_9GAMM</name>
<sequence length="139" mass="15017">MKYLLMLTGLLAMPARAETASGAGTSLQDPVSLEMLGQLLIGLVVVVIAILLVLWVLKRFTAIGGHHRDMKVIAVLPLGTREKAVLVQVGARQLLLGVAPGRVSLLERFEEPVIVPPQSGQFGAKLREAFAQQQQKDGW</sequence>
<evidence type="ECO:0000256" key="8">
    <source>
        <dbReference type="SAM" id="SignalP"/>
    </source>
</evidence>
<keyword evidence="10" id="KW-1185">Reference proteome</keyword>
<feature type="chain" id="PRO_5037894161" description="Flagellar protein" evidence="8">
    <location>
        <begin position="18"/>
        <end position="139"/>
    </location>
</feature>
<keyword evidence="1 7" id="KW-1003">Cell membrane</keyword>
<dbReference type="InterPro" id="IPR052205">
    <property type="entry name" value="FliO/MopB"/>
</dbReference>
<dbReference type="InterPro" id="IPR022781">
    <property type="entry name" value="Flagellar_biosynth_FliO"/>
</dbReference>
<keyword evidence="5 7" id="KW-0975">Bacterial flagellum</keyword>
<dbReference type="AlphaFoldDB" id="A0A918DVW7"/>
<dbReference type="PANTHER" id="PTHR38766:SF1">
    <property type="entry name" value="FLAGELLAR PROTEIN FLIO"/>
    <property type="match status" value="1"/>
</dbReference>
<accession>A0A918DVW7</accession>
<dbReference type="PANTHER" id="PTHR38766">
    <property type="entry name" value="FLAGELLAR PROTEIN FLIO"/>
    <property type="match status" value="1"/>
</dbReference>
<evidence type="ECO:0000256" key="5">
    <source>
        <dbReference type="ARBA" id="ARBA00023143"/>
    </source>
</evidence>
<evidence type="ECO:0000256" key="3">
    <source>
        <dbReference type="ARBA" id="ARBA00022989"/>
    </source>
</evidence>
<comment type="caution">
    <text evidence="9">The sequence shown here is derived from an EMBL/GenBank/DDBJ whole genome shotgun (WGS) entry which is preliminary data.</text>
</comment>
<gene>
    <name evidence="9" type="ORF">GCM10011348_32550</name>
</gene>
<evidence type="ECO:0000256" key="6">
    <source>
        <dbReference type="ARBA" id="ARBA00037937"/>
    </source>
</evidence>
<organism evidence="9 10">
    <name type="scientific">Marinobacterium nitratireducens</name>
    <dbReference type="NCBI Taxonomy" id="518897"/>
    <lineage>
        <taxon>Bacteria</taxon>
        <taxon>Pseudomonadati</taxon>
        <taxon>Pseudomonadota</taxon>
        <taxon>Gammaproteobacteria</taxon>
        <taxon>Oceanospirillales</taxon>
        <taxon>Oceanospirillaceae</taxon>
        <taxon>Marinobacterium</taxon>
    </lineage>
</organism>
<reference evidence="9 10" key="1">
    <citation type="journal article" date="2014" name="Int. J. Syst. Evol. Microbiol.">
        <title>Complete genome sequence of Corynebacterium casei LMG S-19264T (=DSM 44701T), isolated from a smear-ripened cheese.</title>
        <authorList>
            <consortium name="US DOE Joint Genome Institute (JGI-PGF)"/>
            <person name="Walter F."/>
            <person name="Albersmeier A."/>
            <person name="Kalinowski J."/>
            <person name="Ruckert C."/>
        </authorList>
    </citation>
    <scope>NUCLEOTIDE SEQUENCE [LARGE SCALE GENOMIC DNA]</scope>
    <source>
        <strain evidence="9 10">CGMCC 1.7286</strain>
    </source>
</reference>
<dbReference type="EMBL" id="BMLT01000008">
    <property type="protein sequence ID" value="GGO85004.1"/>
    <property type="molecule type" value="Genomic_DNA"/>
</dbReference>
<proteinExistence type="inferred from homology"/>
<dbReference type="GO" id="GO:0009425">
    <property type="term" value="C:bacterial-type flagellum basal body"/>
    <property type="evidence" value="ECO:0007669"/>
    <property type="project" value="UniProtKB-SubCell"/>
</dbReference>
<feature type="signal peptide" evidence="8">
    <location>
        <begin position="1"/>
        <end position="17"/>
    </location>
</feature>
<evidence type="ECO:0000256" key="1">
    <source>
        <dbReference type="ARBA" id="ARBA00022475"/>
    </source>
</evidence>
<keyword evidence="2 7" id="KW-0812">Transmembrane</keyword>
<comment type="subcellular location">
    <subcellularLocation>
        <location evidence="7">Cell membrane</location>
    </subcellularLocation>
    <subcellularLocation>
        <location evidence="7">Bacterial flagellum basal body</location>
    </subcellularLocation>
</comment>
<dbReference type="GO" id="GO:0005886">
    <property type="term" value="C:plasma membrane"/>
    <property type="evidence" value="ECO:0007669"/>
    <property type="project" value="UniProtKB-SubCell"/>
</dbReference>
<comment type="similarity">
    <text evidence="6 7">Belongs to the FliO/MopB family.</text>
</comment>
<keyword evidence="4 7" id="KW-0472">Membrane</keyword>
<evidence type="ECO:0000313" key="9">
    <source>
        <dbReference type="EMBL" id="GGO85004.1"/>
    </source>
</evidence>
<evidence type="ECO:0000256" key="7">
    <source>
        <dbReference type="RuleBase" id="RU362064"/>
    </source>
</evidence>
<dbReference type="Proteomes" id="UP000599578">
    <property type="component" value="Unassembled WGS sequence"/>
</dbReference>